<gene>
    <name evidence="6" type="ORF">Rsub_10912</name>
</gene>
<feature type="region of interest" description="Disordered" evidence="3">
    <location>
        <begin position="413"/>
        <end position="438"/>
    </location>
</feature>
<comment type="caution">
    <text evidence="6">The sequence shown here is derived from an EMBL/GenBank/DDBJ whole genome shotgun (WGS) entry which is preliminary data.</text>
</comment>
<protein>
    <recommendedName>
        <fullName evidence="5">Choloylglycine hydrolase/NAAA C-terminal domain-containing protein</fullName>
    </recommendedName>
</protein>
<proteinExistence type="inferred from homology"/>
<dbReference type="AlphaFoldDB" id="A0A2V0PD17"/>
<dbReference type="Proteomes" id="UP000247498">
    <property type="component" value="Unassembled WGS sequence"/>
</dbReference>
<evidence type="ECO:0000256" key="4">
    <source>
        <dbReference type="SAM" id="SignalP"/>
    </source>
</evidence>
<keyword evidence="4" id="KW-0732">Signal</keyword>
<dbReference type="EMBL" id="BDRX01000106">
    <property type="protein sequence ID" value="GBF97748.1"/>
    <property type="molecule type" value="Genomic_DNA"/>
</dbReference>
<evidence type="ECO:0000256" key="1">
    <source>
        <dbReference type="ARBA" id="ARBA00006625"/>
    </source>
</evidence>
<reference evidence="6 7" key="1">
    <citation type="journal article" date="2018" name="Sci. Rep.">
        <title>Raphidocelis subcapitata (=Pseudokirchneriella subcapitata) provides an insight into genome evolution and environmental adaptations in the Sphaeropleales.</title>
        <authorList>
            <person name="Suzuki S."/>
            <person name="Yamaguchi H."/>
            <person name="Nakajima N."/>
            <person name="Kawachi M."/>
        </authorList>
    </citation>
    <scope>NUCLEOTIDE SEQUENCE [LARGE SCALE GENOMIC DNA]</scope>
    <source>
        <strain evidence="6 7">NIES-35</strain>
    </source>
</reference>
<accession>A0A2V0PD17</accession>
<keyword evidence="2" id="KW-0378">Hydrolase</keyword>
<name>A0A2V0PD17_9CHLO</name>
<dbReference type="InterPro" id="IPR052193">
    <property type="entry name" value="Peptidase_C59"/>
</dbReference>
<dbReference type="OrthoDB" id="63199at2759"/>
<dbReference type="PANTHER" id="PTHR35527:SF2">
    <property type="entry name" value="HYDROLASE"/>
    <property type="match status" value="1"/>
</dbReference>
<dbReference type="Pfam" id="PF02275">
    <property type="entry name" value="CBAH"/>
    <property type="match status" value="1"/>
</dbReference>
<dbReference type="SUPFAM" id="SSF56235">
    <property type="entry name" value="N-terminal nucleophile aminohydrolases (Ntn hydrolases)"/>
    <property type="match status" value="1"/>
</dbReference>
<comment type="similarity">
    <text evidence="1">Belongs to the peptidase C59 family.</text>
</comment>
<sequence>MSAAVRIVMFLVLAAAAHAPRRAAACTSGVLKDEQTGGIAVFRTMDFPRLPFTEVAYVPAGLKVPLVPVDGFSGTSDLGSSYTSKHSYACVTVVREVVSAAYRTVFMLSDLPSDSWAPVCVDGINTAGLGLALQWNRNNTLVPGYSGTGPSVDQVDLANYILANYATVAELKAAVGSGKLRSTWNTLMNAGAYIVLGFPHIPSHYHVNDATGASLVLQWNPDGAFVALDNPLGVLANHPNLEKQYEHYEWWTSLVSHPPYSAQPTVSGGVFTPPLGSYNQSDRFTRIAMLRKRAMAATWPDDLGGLDPLTPGVVPKGAPETNGALMASMGLLNAIWMPRGIDASSAAHNGESDWTIWATIRDHKLKDLYYRVANSPTWHVVHVGAVKWGSLKAIRYAPFKVNGKWALDATKGARKKAAWPDTAPPEGTYPLDKDGPGA</sequence>
<evidence type="ECO:0000256" key="2">
    <source>
        <dbReference type="ARBA" id="ARBA00022801"/>
    </source>
</evidence>
<evidence type="ECO:0000259" key="5">
    <source>
        <dbReference type="Pfam" id="PF02275"/>
    </source>
</evidence>
<dbReference type="PANTHER" id="PTHR35527">
    <property type="entry name" value="CHOLOYLGLYCINE HYDROLASE"/>
    <property type="match status" value="1"/>
</dbReference>
<evidence type="ECO:0000256" key="3">
    <source>
        <dbReference type="SAM" id="MobiDB-lite"/>
    </source>
</evidence>
<dbReference type="InterPro" id="IPR029055">
    <property type="entry name" value="Ntn_hydrolases_N"/>
</dbReference>
<evidence type="ECO:0000313" key="6">
    <source>
        <dbReference type="EMBL" id="GBF97748.1"/>
    </source>
</evidence>
<feature type="domain" description="Choloylglycine hydrolase/NAAA C-terminal" evidence="5">
    <location>
        <begin position="26"/>
        <end position="294"/>
    </location>
</feature>
<dbReference type="Gene3D" id="3.60.60.10">
    <property type="entry name" value="Penicillin V Acylase, Chain A"/>
    <property type="match status" value="1"/>
</dbReference>
<organism evidence="6 7">
    <name type="scientific">Raphidocelis subcapitata</name>
    <dbReference type="NCBI Taxonomy" id="307507"/>
    <lineage>
        <taxon>Eukaryota</taxon>
        <taxon>Viridiplantae</taxon>
        <taxon>Chlorophyta</taxon>
        <taxon>core chlorophytes</taxon>
        <taxon>Chlorophyceae</taxon>
        <taxon>CS clade</taxon>
        <taxon>Sphaeropleales</taxon>
        <taxon>Selenastraceae</taxon>
        <taxon>Raphidocelis</taxon>
    </lineage>
</organism>
<dbReference type="InterPro" id="IPR029132">
    <property type="entry name" value="CBAH/NAAA_C"/>
</dbReference>
<dbReference type="InParanoid" id="A0A2V0PD17"/>
<evidence type="ECO:0000313" key="7">
    <source>
        <dbReference type="Proteomes" id="UP000247498"/>
    </source>
</evidence>
<dbReference type="GO" id="GO:0016787">
    <property type="term" value="F:hydrolase activity"/>
    <property type="evidence" value="ECO:0007669"/>
    <property type="project" value="UniProtKB-KW"/>
</dbReference>
<feature type="signal peptide" evidence="4">
    <location>
        <begin position="1"/>
        <end position="19"/>
    </location>
</feature>
<feature type="chain" id="PRO_5016058203" description="Choloylglycine hydrolase/NAAA C-terminal domain-containing protein" evidence="4">
    <location>
        <begin position="20"/>
        <end position="438"/>
    </location>
</feature>
<keyword evidence="7" id="KW-1185">Reference proteome</keyword>